<dbReference type="Proteomes" id="UP001392437">
    <property type="component" value="Unassembled WGS sequence"/>
</dbReference>
<keyword evidence="3" id="KW-1185">Reference proteome</keyword>
<dbReference type="PROSITE" id="PS50097">
    <property type="entry name" value="BTB"/>
    <property type="match status" value="1"/>
</dbReference>
<dbReference type="PANTHER" id="PTHR47843">
    <property type="entry name" value="BTB DOMAIN-CONTAINING PROTEIN-RELATED"/>
    <property type="match status" value="1"/>
</dbReference>
<dbReference type="CDD" id="cd18186">
    <property type="entry name" value="BTB_POZ_ZBTB_KLHL-like"/>
    <property type="match status" value="1"/>
</dbReference>
<name>A0AAW0QVM0_9PEZI</name>
<evidence type="ECO:0000259" key="1">
    <source>
        <dbReference type="PROSITE" id="PS50097"/>
    </source>
</evidence>
<evidence type="ECO:0000313" key="3">
    <source>
        <dbReference type="Proteomes" id="UP001392437"/>
    </source>
</evidence>
<comment type="caution">
    <text evidence="2">The sequence shown here is derived from an EMBL/GenBank/DDBJ whole genome shotgun (WGS) entry which is preliminary data.</text>
</comment>
<dbReference type="EMBL" id="JAQQWP010000007">
    <property type="protein sequence ID" value="KAK8109570.1"/>
    <property type="molecule type" value="Genomic_DNA"/>
</dbReference>
<dbReference type="SUPFAM" id="SSF54695">
    <property type="entry name" value="POZ domain"/>
    <property type="match status" value="1"/>
</dbReference>
<feature type="domain" description="BTB" evidence="1">
    <location>
        <begin position="24"/>
        <end position="83"/>
    </location>
</feature>
<protein>
    <submittedName>
        <fullName evidence="2">BTB/POZ domain protein</fullName>
    </submittedName>
</protein>
<dbReference type="Pfam" id="PF00651">
    <property type="entry name" value="BTB"/>
    <property type="match status" value="1"/>
</dbReference>
<sequence>MPFDPVDNQLVTSGKQLYDSGIFADAELIIGGQKWPVHKCILCPQSKWFERALNKPVKEGVTTKVDVTGQNPKFLSMILRYLYMREGIAGKLDSIIELISFAITADYFAIDDLCTKAISSFKTRIRFMHLEINLQTRRLSDEAFGDFFYAARVAYRGSSKFRALRKPVQWFIGRNRNLIFKGSPFLANILSMPELAAATLINLPKVSYSYRDNDMASGMDMMSRSIMMTRETTSRVDRRYWNGLGTFSKL</sequence>
<reference evidence="2 3" key="1">
    <citation type="submission" date="2023-01" db="EMBL/GenBank/DDBJ databases">
        <title>Analysis of 21 Apiospora genomes using comparative genomics revels a genus with tremendous synthesis potential of carbohydrate active enzymes and secondary metabolites.</title>
        <authorList>
            <person name="Sorensen T."/>
        </authorList>
    </citation>
    <scope>NUCLEOTIDE SEQUENCE [LARGE SCALE GENOMIC DNA]</scope>
    <source>
        <strain evidence="2 3">CBS 117206</strain>
    </source>
</reference>
<dbReference type="PANTHER" id="PTHR47843:SF5">
    <property type="entry name" value="BTB_POZ DOMAIN PROTEIN"/>
    <property type="match status" value="1"/>
</dbReference>
<organism evidence="2 3">
    <name type="scientific">Apiospora kogelbergensis</name>
    <dbReference type="NCBI Taxonomy" id="1337665"/>
    <lineage>
        <taxon>Eukaryota</taxon>
        <taxon>Fungi</taxon>
        <taxon>Dikarya</taxon>
        <taxon>Ascomycota</taxon>
        <taxon>Pezizomycotina</taxon>
        <taxon>Sordariomycetes</taxon>
        <taxon>Xylariomycetidae</taxon>
        <taxon>Amphisphaeriales</taxon>
        <taxon>Apiosporaceae</taxon>
        <taxon>Apiospora</taxon>
    </lineage>
</organism>
<dbReference type="SMART" id="SM00225">
    <property type="entry name" value="BTB"/>
    <property type="match status" value="1"/>
</dbReference>
<gene>
    <name evidence="2" type="ORF">PG999_007707</name>
</gene>
<dbReference type="InterPro" id="IPR000210">
    <property type="entry name" value="BTB/POZ_dom"/>
</dbReference>
<dbReference type="InterPro" id="IPR011333">
    <property type="entry name" value="SKP1/BTB/POZ_sf"/>
</dbReference>
<evidence type="ECO:0000313" key="2">
    <source>
        <dbReference type="EMBL" id="KAK8109570.1"/>
    </source>
</evidence>
<dbReference type="Gene3D" id="3.30.710.10">
    <property type="entry name" value="Potassium Channel Kv1.1, Chain A"/>
    <property type="match status" value="1"/>
</dbReference>
<dbReference type="AlphaFoldDB" id="A0AAW0QVM0"/>
<accession>A0AAW0QVM0</accession>
<proteinExistence type="predicted"/>